<dbReference type="Proteomes" id="UP001516023">
    <property type="component" value="Unassembled WGS sequence"/>
</dbReference>
<reference evidence="2 3" key="1">
    <citation type="journal article" date="2020" name="G3 (Bethesda)">
        <title>Improved Reference Genome for Cyclotella cryptica CCMP332, a Model for Cell Wall Morphogenesis, Salinity Adaptation, and Lipid Production in Diatoms (Bacillariophyta).</title>
        <authorList>
            <person name="Roberts W.R."/>
            <person name="Downey K.M."/>
            <person name="Ruck E.C."/>
            <person name="Traller J.C."/>
            <person name="Alverson A.J."/>
        </authorList>
    </citation>
    <scope>NUCLEOTIDE SEQUENCE [LARGE SCALE GENOMIC DNA]</scope>
    <source>
        <strain evidence="2 3">CCMP332</strain>
    </source>
</reference>
<evidence type="ECO:0000313" key="2">
    <source>
        <dbReference type="EMBL" id="KAL3780839.1"/>
    </source>
</evidence>
<organism evidence="2 3">
    <name type="scientific">Cyclotella cryptica</name>
    <dbReference type="NCBI Taxonomy" id="29204"/>
    <lineage>
        <taxon>Eukaryota</taxon>
        <taxon>Sar</taxon>
        <taxon>Stramenopiles</taxon>
        <taxon>Ochrophyta</taxon>
        <taxon>Bacillariophyta</taxon>
        <taxon>Coscinodiscophyceae</taxon>
        <taxon>Thalassiosirophycidae</taxon>
        <taxon>Stephanodiscales</taxon>
        <taxon>Stephanodiscaceae</taxon>
        <taxon>Cyclotella</taxon>
    </lineage>
</organism>
<keyword evidence="3" id="KW-1185">Reference proteome</keyword>
<proteinExistence type="predicted"/>
<dbReference type="EMBL" id="JABMIG020000337">
    <property type="protein sequence ID" value="KAL3780839.1"/>
    <property type="molecule type" value="Genomic_DNA"/>
</dbReference>
<sequence>MMAKVKAVAIVLVVAASSHGFTIPQRSTSARQPLLLCAKNDASVDVTTTSDHSRRHFFATVVTSASVGISILSSPSASNASGGATAGKYTTIPIAKRRYYGRVQEAVHEFLLMAPAVIKGDLTDPTVQDFFDVTKTVVVEGKKKDINGICTKKDGDCKSTDIFDSRYNDMKTSMYLLGNAFRINQQKAPDNLPTVKAAKKFFKEMNQFERRVLKNPKTNDAEAKIIYANALDLLDEYLDLVELPPTESGHYDQEFSTLVGESSRIT</sequence>
<name>A0ABD3NZQ4_9STRA</name>
<feature type="chain" id="PRO_5044799074" evidence="1">
    <location>
        <begin position="21"/>
        <end position="266"/>
    </location>
</feature>
<evidence type="ECO:0000313" key="3">
    <source>
        <dbReference type="Proteomes" id="UP001516023"/>
    </source>
</evidence>
<comment type="caution">
    <text evidence="2">The sequence shown here is derived from an EMBL/GenBank/DDBJ whole genome shotgun (WGS) entry which is preliminary data.</text>
</comment>
<feature type="signal peptide" evidence="1">
    <location>
        <begin position="1"/>
        <end position="20"/>
    </location>
</feature>
<gene>
    <name evidence="2" type="ORF">HJC23_011088</name>
</gene>
<dbReference type="AlphaFoldDB" id="A0ABD3NZQ4"/>
<keyword evidence="1" id="KW-0732">Signal</keyword>
<protein>
    <submittedName>
        <fullName evidence="2">Uncharacterized protein</fullName>
    </submittedName>
</protein>
<accession>A0ABD3NZQ4</accession>
<evidence type="ECO:0000256" key="1">
    <source>
        <dbReference type="SAM" id="SignalP"/>
    </source>
</evidence>